<dbReference type="InterPro" id="IPR049278">
    <property type="entry name" value="MS_channel_C"/>
</dbReference>
<evidence type="ECO:0008006" key="11">
    <source>
        <dbReference type="Google" id="ProtNLM"/>
    </source>
</evidence>
<evidence type="ECO:0000259" key="8">
    <source>
        <dbReference type="Pfam" id="PF00924"/>
    </source>
</evidence>
<organism evidence="10">
    <name type="scientific">uncultured Dysgonomonas sp</name>
    <dbReference type="NCBI Taxonomy" id="206096"/>
    <lineage>
        <taxon>Bacteria</taxon>
        <taxon>Pseudomonadati</taxon>
        <taxon>Bacteroidota</taxon>
        <taxon>Bacteroidia</taxon>
        <taxon>Bacteroidales</taxon>
        <taxon>Dysgonomonadaceae</taxon>
        <taxon>Dysgonomonas</taxon>
        <taxon>environmental samples</taxon>
    </lineage>
</organism>
<keyword evidence="3" id="KW-1003">Cell membrane</keyword>
<protein>
    <recommendedName>
        <fullName evidence="11">Small-conductance mechanosensitive channel</fullName>
    </recommendedName>
</protein>
<dbReference type="SUPFAM" id="SSF50182">
    <property type="entry name" value="Sm-like ribonucleoproteins"/>
    <property type="match status" value="1"/>
</dbReference>
<evidence type="ECO:0000256" key="6">
    <source>
        <dbReference type="ARBA" id="ARBA00023136"/>
    </source>
</evidence>
<keyword evidence="4 7" id="KW-0812">Transmembrane</keyword>
<dbReference type="GO" id="GO:0005886">
    <property type="term" value="C:plasma membrane"/>
    <property type="evidence" value="ECO:0007669"/>
    <property type="project" value="UniProtKB-SubCell"/>
</dbReference>
<dbReference type="Pfam" id="PF05552">
    <property type="entry name" value="MS_channel_1st_1"/>
    <property type="match status" value="1"/>
</dbReference>
<dbReference type="Pfam" id="PF00924">
    <property type="entry name" value="MS_channel_2nd"/>
    <property type="match status" value="1"/>
</dbReference>
<evidence type="ECO:0000256" key="2">
    <source>
        <dbReference type="ARBA" id="ARBA00008017"/>
    </source>
</evidence>
<evidence type="ECO:0000256" key="1">
    <source>
        <dbReference type="ARBA" id="ARBA00004651"/>
    </source>
</evidence>
<dbReference type="SUPFAM" id="SSF82861">
    <property type="entry name" value="Mechanosensitive channel protein MscS (YggB), transmembrane region"/>
    <property type="match status" value="1"/>
</dbReference>
<feature type="domain" description="Mechanosensitive ion channel MscS" evidence="8">
    <location>
        <begin position="123"/>
        <end position="187"/>
    </location>
</feature>
<accession>A0A212K1Y0</accession>
<comment type="subcellular location">
    <subcellularLocation>
        <location evidence="1">Cell membrane</location>
        <topology evidence="1">Multi-pass membrane protein</topology>
    </subcellularLocation>
</comment>
<dbReference type="Gene3D" id="2.30.30.60">
    <property type="match status" value="1"/>
</dbReference>
<keyword evidence="6 7" id="KW-0472">Membrane</keyword>
<dbReference type="PANTHER" id="PTHR30221:SF1">
    <property type="entry name" value="SMALL-CONDUCTANCE MECHANOSENSITIVE CHANNEL"/>
    <property type="match status" value="1"/>
</dbReference>
<comment type="similarity">
    <text evidence="2">Belongs to the MscS (TC 1.A.23) family.</text>
</comment>
<reference evidence="10" key="1">
    <citation type="submission" date="2016-04" db="EMBL/GenBank/DDBJ databases">
        <authorList>
            <person name="Evans L.H."/>
            <person name="Alamgir A."/>
            <person name="Owens N."/>
            <person name="Weber N.D."/>
            <person name="Virtaneva K."/>
            <person name="Barbian K."/>
            <person name="Babar A."/>
            <person name="Rosenke K."/>
        </authorList>
    </citation>
    <scope>NUCLEOTIDE SEQUENCE</scope>
    <source>
        <strain evidence="10">86-1</strain>
    </source>
</reference>
<dbReference type="InterPro" id="IPR045275">
    <property type="entry name" value="MscS_archaea/bacteria_type"/>
</dbReference>
<evidence type="ECO:0000256" key="5">
    <source>
        <dbReference type="ARBA" id="ARBA00022989"/>
    </source>
</evidence>
<dbReference type="EMBL" id="FLUM01000003">
    <property type="protein sequence ID" value="SBW05677.1"/>
    <property type="molecule type" value="Genomic_DNA"/>
</dbReference>
<dbReference type="InterPro" id="IPR006685">
    <property type="entry name" value="MscS_channel_2nd"/>
</dbReference>
<dbReference type="PANTHER" id="PTHR30221">
    <property type="entry name" value="SMALL-CONDUCTANCE MECHANOSENSITIVE CHANNEL"/>
    <property type="match status" value="1"/>
</dbReference>
<dbReference type="Gene3D" id="1.10.287.1260">
    <property type="match status" value="1"/>
</dbReference>
<dbReference type="RefSeq" id="WP_296943594.1">
    <property type="nucleotide sequence ID" value="NZ_LT599032.1"/>
</dbReference>
<proteinExistence type="inferred from homology"/>
<dbReference type="Pfam" id="PF21082">
    <property type="entry name" value="MS_channel_3rd"/>
    <property type="match status" value="1"/>
</dbReference>
<evidence type="ECO:0000313" key="10">
    <source>
        <dbReference type="EMBL" id="SBW05677.1"/>
    </source>
</evidence>
<dbReference type="GO" id="GO:0008381">
    <property type="term" value="F:mechanosensitive monoatomic ion channel activity"/>
    <property type="evidence" value="ECO:0007669"/>
    <property type="project" value="InterPro"/>
</dbReference>
<gene>
    <name evidence="10" type="ORF">KL86DYS1_31173</name>
</gene>
<dbReference type="InterPro" id="IPR008910">
    <property type="entry name" value="MSC_TM_helix"/>
</dbReference>
<feature type="domain" description="Mechanosensitive ion channel MscS C-terminal" evidence="9">
    <location>
        <begin position="194"/>
        <end position="274"/>
    </location>
</feature>
<dbReference type="InterPro" id="IPR010920">
    <property type="entry name" value="LSM_dom_sf"/>
</dbReference>
<evidence type="ECO:0000256" key="4">
    <source>
        <dbReference type="ARBA" id="ARBA00022692"/>
    </source>
</evidence>
<dbReference type="InterPro" id="IPR011066">
    <property type="entry name" value="MscS_channel_C_sf"/>
</dbReference>
<dbReference type="AlphaFoldDB" id="A0A212K1Y0"/>
<dbReference type="Gene3D" id="3.30.70.100">
    <property type="match status" value="1"/>
</dbReference>
<dbReference type="InterPro" id="IPR011014">
    <property type="entry name" value="MscS_channel_TM-2"/>
</dbReference>
<keyword evidence="5 7" id="KW-1133">Transmembrane helix</keyword>
<evidence type="ECO:0000259" key="9">
    <source>
        <dbReference type="Pfam" id="PF21082"/>
    </source>
</evidence>
<dbReference type="SUPFAM" id="SSF82689">
    <property type="entry name" value="Mechanosensitive channel protein MscS (YggB), C-terminal domain"/>
    <property type="match status" value="1"/>
</dbReference>
<feature type="transmembrane region" description="Helical" evidence="7">
    <location>
        <begin position="32"/>
        <end position="53"/>
    </location>
</feature>
<name>A0A212K1Y0_9BACT</name>
<dbReference type="InterPro" id="IPR023408">
    <property type="entry name" value="MscS_beta-dom_sf"/>
</dbReference>
<sequence>MLLDIIPGDTLQNTELSVSAIDNFLDKIFDHAVTLGLKLIAATVVFIIGRWVIKWLRKFIDRFLERRQIEATVKSFLDSLANITLQLILFLLIVNILGLSMTSFAAILAAVGLAVGMAMKDNLSNFAGGVMLLINKPFKVGDRIVAQGMDGAVQAIGILYTILLTGDNRTIYIPNGPLSTGTITNYSTQKERRIDITFTLGYGADVDEVKSILLSVIKNNSSVKNTPAPFVGVTMLNNGTIDVTIRVWVDSGDYAAVNVDLNEKVYAAFRENSIYGPAVTSIKMLKD</sequence>
<evidence type="ECO:0000256" key="7">
    <source>
        <dbReference type="SAM" id="Phobius"/>
    </source>
</evidence>
<evidence type="ECO:0000256" key="3">
    <source>
        <dbReference type="ARBA" id="ARBA00022475"/>
    </source>
</evidence>